<accession>A0A1E7JF23</accession>
<dbReference type="STRING" id="1075402.AN216_26255"/>
<dbReference type="Gene3D" id="1.25.10.10">
    <property type="entry name" value="Leucine-rich Repeat Variant"/>
    <property type="match status" value="1"/>
</dbReference>
<dbReference type="Proteomes" id="UP000176101">
    <property type="component" value="Unassembled WGS sequence"/>
</dbReference>
<dbReference type="InterPro" id="IPR016024">
    <property type="entry name" value="ARM-type_fold"/>
</dbReference>
<sequence>MRVPAYRTARHVLRPETGWPEVAALADELSWPLVYDVPRDRAEGLDGHMIWESPPDVLPAAVSLHYTTDQISGVGYVTLAGDSETRVTPYAERMERALRPWRTQELLAELSAEGDDVERGKLALRLGLSVSGEYVPEVSQALRALLRDPNDQLRYVALWATSFTEYGELLPDLRALASGEPEEYVRERAAALVGALEEVAHLG</sequence>
<evidence type="ECO:0000313" key="2">
    <source>
        <dbReference type="Proteomes" id="UP000176101"/>
    </source>
</evidence>
<comment type="caution">
    <text evidence="1">The sequence shown here is derived from an EMBL/GenBank/DDBJ whole genome shotgun (WGS) entry which is preliminary data.</text>
</comment>
<organism evidence="1 2">
    <name type="scientific">Streptomyces oceani</name>
    <dbReference type="NCBI Taxonomy" id="1075402"/>
    <lineage>
        <taxon>Bacteria</taxon>
        <taxon>Bacillati</taxon>
        <taxon>Actinomycetota</taxon>
        <taxon>Actinomycetes</taxon>
        <taxon>Kitasatosporales</taxon>
        <taxon>Streptomycetaceae</taxon>
        <taxon>Streptomyces</taxon>
    </lineage>
</organism>
<evidence type="ECO:0000313" key="1">
    <source>
        <dbReference type="EMBL" id="OEU85086.1"/>
    </source>
</evidence>
<dbReference type="AlphaFoldDB" id="A0A1E7JF23"/>
<gene>
    <name evidence="1" type="ORF">AN216_26255</name>
</gene>
<dbReference type="RefSeq" id="WP_070199205.1">
    <property type="nucleotide sequence ID" value="NZ_LJGU01000166.1"/>
</dbReference>
<keyword evidence="2" id="KW-1185">Reference proteome</keyword>
<evidence type="ECO:0008006" key="3">
    <source>
        <dbReference type="Google" id="ProtNLM"/>
    </source>
</evidence>
<reference evidence="1 2" key="1">
    <citation type="journal article" date="2016" name="Front. Microbiol.">
        <title>Comparative Genomics Analysis of Streptomyces Species Reveals Their Adaptation to the Marine Environment and Their Diversity at the Genomic Level.</title>
        <authorList>
            <person name="Tian X."/>
            <person name="Zhang Z."/>
            <person name="Yang T."/>
            <person name="Chen M."/>
            <person name="Li J."/>
            <person name="Chen F."/>
            <person name="Yang J."/>
            <person name="Li W."/>
            <person name="Zhang B."/>
            <person name="Zhang Z."/>
            <person name="Wu J."/>
            <person name="Zhang C."/>
            <person name="Long L."/>
            <person name="Xiao J."/>
        </authorList>
    </citation>
    <scope>NUCLEOTIDE SEQUENCE [LARGE SCALE GENOMIC DNA]</scope>
    <source>
        <strain evidence="1 2">SCSIO 02100</strain>
    </source>
</reference>
<dbReference type="InterPro" id="IPR011989">
    <property type="entry name" value="ARM-like"/>
</dbReference>
<protein>
    <recommendedName>
        <fullName evidence="3">HEAT repeat domain-containing protein</fullName>
    </recommendedName>
</protein>
<dbReference type="SUPFAM" id="SSF48371">
    <property type="entry name" value="ARM repeat"/>
    <property type="match status" value="1"/>
</dbReference>
<name>A0A1E7JF23_9ACTN</name>
<dbReference type="EMBL" id="LJGU01000166">
    <property type="protein sequence ID" value="OEU85086.1"/>
    <property type="molecule type" value="Genomic_DNA"/>
</dbReference>
<proteinExistence type="predicted"/>